<name>A0A6J5Q705_9CAUD</name>
<sequence>MNRDFDERAVQITKLRNAGMTFSSIGEIFKITKQRVEYIFSKEKYTTISRGKRLRQLNELLNQAKELGDEFLVKKYSRKIEKISQHK</sequence>
<dbReference type="EMBL" id="LR796957">
    <property type="protein sequence ID" value="CAB4178136.1"/>
    <property type="molecule type" value="Genomic_DNA"/>
</dbReference>
<reference evidence="1" key="1">
    <citation type="submission" date="2020-05" db="EMBL/GenBank/DDBJ databases">
        <authorList>
            <person name="Chiriac C."/>
            <person name="Salcher M."/>
            <person name="Ghai R."/>
            <person name="Kavagutti S V."/>
        </authorList>
    </citation>
    <scope>NUCLEOTIDE SEQUENCE</scope>
</reference>
<evidence type="ECO:0000313" key="1">
    <source>
        <dbReference type="EMBL" id="CAB4178136.1"/>
    </source>
</evidence>
<proteinExistence type="predicted"/>
<gene>
    <name evidence="1" type="ORF">UFOVP1009_38</name>
</gene>
<organism evidence="1">
    <name type="scientific">uncultured Caudovirales phage</name>
    <dbReference type="NCBI Taxonomy" id="2100421"/>
    <lineage>
        <taxon>Viruses</taxon>
        <taxon>Duplodnaviria</taxon>
        <taxon>Heunggongvirae</taxon>
        <taxon>Uroviricota</taxon>
        <taxon>Caudoviricetes</taxon>
        <taxon>Peduoviridae</taxon>
        <taxon>Maltschvirus</taxon>
        <taxon>Maltschvirus maltsch</taxon>
    </lineage>
</organism>
<protein>
    <submittedName>
        <fullName evidence="1">Uncharacterized protein</fullName>
    </submittedName>
</protein>
<accession>A0A6J5Q705</accession>